<dbReference type="Proteomes" id="UP001417504">
    <property type="component" value="Unassembled WGS sequence"/>
</dbReference>
<comment type="similarity">
    <text evidence="1">Belongs to the LOR family.</text>
</comment>
<dbReference type="InterPro" id="IPR007612">
    <property type="entry name" value="LOR"/>
</dbReference>
<dbReference type="AlphaFoldDB" id="A0AAP0KMG4"/>
<accession>A0AAP0KMG4</accession>
<gene>
    <name evidence="2" type="ORF">Sjap_001547</name>
</gene>
<evidence type="ECO:0000313" key="2">
    <source>
        <dbReference type="EMBL" id="KAK9154067.1"/>
    </source>
</evidence>
<keyword evidence="3" id="KW-1185">Reference proteome</keyword>
<sequence>MYQSSYAKLEEAKTSTIADGVAPLSGNPISVIDRQFCAPNATDLVVESKVMSSLTDDSFAVRDVNGNTLFKLKADLSSFRMRRALVDATGRPIVSVQRKLLSTRDR</sequence>
<dbReference type="EMBL" id="JBBNAE010000001">
    <property type="protein sequence ID" value="KAK9154067.1"/>
    <property type="molecule type" value="Genomic_DNA"/>
</dbReference>
<organism evidence="2 3">
    <name type="scientific">Stephania japonica</name>
    <dbReference type="NCBI Taxonomy" id="461633"/>
    <lineage>
        <taxon>Eukaryota</taxon>
        <taxon>Viridiplantae</taxon>
        <taxon>Streptophyta</taxon>
        <taxon>Embryophyta</taxon>
        <taxon>Tracheophyta</taxon>
        <taxon>Spermatophyta</taxon>
        <taxon>Magnoliopsida</taxon>
        <taxon>Ranunculales</taxon>
        <taxon>Menispermaceae</taxon>
        <taxon>Menispermoideae</taxon>
        <taxon>Cissampelideae</taxon>
        <taxon>Stephania</taxon>
    </lineage>
</organism>
<comment type="caution">
    <text evidence="2">The sequence shown here is derived from an EMBL/GenBank/DDBJ whole genome shotgun (WGS) entry which is preliminary data.</text>
</comment>
<dbReference type="PANTHER" id="PTHR31087">
    <property type="match status" value="1"/>
</dbReference>
<evidence type="ECO:0000313" key="3">
    <source>
        <dbReference type="Proteomes" id="UP001417504"/>
    </source>
</evidence>
<dbReference type="Pfam" id="PF04525">
    <property type="entry name" value="LOR"/>
    <property type="match status" value="1"/>
</dbReference>
<dbReference type="Gene3D" id="2.40.160.200">
    <property type="entry name" value="LURP1-related"/>
    <property type="match status" value="1"/>
</dbReference>
<protein>
    <submittedName>
        <fullName evidence="2">Uncharacterized protein</fullName>
    </submittedName>
</protein>
<dbReference type="SUPFAM" id="SSF54518">
    <property type="entry name" value="Tubby C-terminal domain-like"/>
    <property type="match status" value="1"/>
</dbReference>
<dbReference type="InterPro" id="IPR038595">
    <property type="entry name" value="LOR_sf"/>
</dbReference>
<name>A0AAP0KMG4_9MAGN</name>
<evidence type="ECO:0000256" key="1">
    <source>
        <dbReference type="ARBA" id="ARBA00005437"/>
    </source>
</evidence>
<proteinExistence type="inferred from homology"/>
<reference evidence="2 3" key="1">
    <citation type="submission" date="2024-01" db="EMBL/GenBank/DDBJ databases">
        <title>Genome assemblies of Stephania.</title>
        <authorList>
            <person name="Yang L."/>
        </authorList>
    </citation>
    <scope>NUCLEOTIDE SEQUENCE [LARGE SCALE GENOMIC DNA]</scope>
    <source>
        <strain evidence="2">QJT</strain>
        <tissue evidence="2">Leaf</tissue>
    </source>
</reference>
<dbReference type="PANTHER" id="PTHR31087:SF85">
    <property type="entry name" value="PROTEIN LURP-ONE-RELATED 7"/>
    <property type="match status" value="1"/>
</dbReference>
<dbReference type="InterPro" id="IPR025659">
    <property type="entry name" value="Tubby-like_C"/>
</dbReference>